<comment type="similarity">
    <text evidence="1">Belongs to the short-chain dehydrogenases/reductases (SDR) family.</text>
</comment>
<dbReference type="InterPro" id="IPR002347">
    <property type="entry name" value="SDR_fam"/>
</dbReference>
<organism evidence="3 4">
    <name type="scientific">Thermocatellispora tengchongensis</name>
    <dbReference type="NCBI Taxonomy" id="1073253"/>
    <lineage>
        <taxon>Bacteria</taxon>
        <taxon>Bacillati</taxon>
        <taxon>Actinomycetota</taxon>
        <taxon>Actinomycetes</taxon>
        <taxon>Streptosporangiales</taxon>
        <taxon>Streptosporangiaceae</taxon>
        <taxon>Thermocatellispora</taxon>
    </lineage>
</organism>
<dbReference type="PRINTS" id="PR00081">
    <property type="entry name" value="GDHRDH"/>
</dbReference>
<keyword evidence="2 3" id="KW-0560">Oxidoreductase</keyword>
<accession>A0A840PG84</accession>
<dbReference type="Pfam" id="PF13561">
    <property type="entry name" value="adh_short_C2"/>
    <property type="match status" value="1"/>
</dbReference>
<dbReference type="PROSITE" id="PS00061">
    <property type="entry name" value="ADH_SHORT"/>
    <property type="match status" value="1"/>
</dbReference>
<dbReference type="SUPFAM" id="SSF51735">
    <property type="entry name" value="NAD(P)-binding Rossmann-fold domains"/>
    <property type="match status" value="1"/>
</dbReference>
<reference evidence="3 4" key="1">
    <citation type="submission" date="2020-08" db="EMBL/GenBank/DDBJ databases">
        <title>Genomic Encyclopedia of Type Strains, Phase IV (KMG-IV): sequencing the most valuable type-strain genomes for metagenomic binning, comparative biology and taxonomic classification.</title>
        <authorList>
            <person name="Goeker M."/>
        </authorList>
    </citation>
    <scope>NUCLEOTIDE SEQUENCE [LARGE SCALE GENOMIC DNA]</scope>
    <source>
        <strain evidence="3 4">DSM 45615</strain>
    </source>
</reference>
<dbReference type="PANTHER" id="PTHR24321:SF8">
    <property type="entry name" value="ESTRADIOL 17-BETA-DEHYDROGENASE 8-RELATED"/>
    <property type="match status" value="1"/>
</dbReference>
<dbReference type="CDD" id="cd05233">
    <property type="entry name" value="SDR_c"/>
    <property type="match status" value="1"/>
</dbReference>
<dbReference type="PRINTS" id="PR00080">
    <property type="entry name" value="SDRFAMILY"/>
</dbReference>
<dbReference type="Proteomes" id="UP000578449">
    <property type="component" value="Unassembled WGS sequence"/>
</dbReference>
<dbReference type="InterPro" id="IPR036291">
    <property type="entry name" value="NAD(P)-bd_dom_sf"/>
</dbReference>
<protein>
    <submittedName>
        <fullName evidence="3">Glucose 1-dehydrogenase</fullName>
        <ecNumber evidence="3">1.1.1.47</ecNumber>
    </submittedName>
</protein>
<dbReference type="FunFam" id="3.40.50.720:FF:000084">
    <property type="entry name" value="Short-chain dehydrogenase reductase"/>
    <property type="match status" value="1"/>
</dbReference>
<dbReference type="InterPro" id="IPR020904">
    <property type="entry name" value="Sc_DH/Rdtase_CS"/>
</dbReference>
<dbReference type="EC" id="1.1.1.47" evidence="3"/>
<evidence type="ECO:0000256" key="2">
    <source>
        <dbReference type="ARBA" id="ARBA00023002"/>
    </source>
</evidence>
<sequence>MTEDRTGRLAGQRVIVAGGGGSVGSALSAALAAQGARVVVADVALEYARDVAKQIAADGFEARPVHLDVTRADSIKAALAESVEWLGGLDSLINSTGVSASAPMLEVTEEHWDRIHDVNLKGAFMLAQAGARVMAEQGTGGSIVTITSTNAERGVLNHVPYGASKGGLRQMVMGMAADLAPYDIRVNNVGPGMMATTMRNNASTEVRTKVPRKVLRGRLPTGEDVAKVVSFLISDEGEYITGANLYVDGGALTGLF</sequence>
<keyword evidence="4" id="KW-1185">Reference proteome</keyword>
<dbReference type="AlphaFoldDB" id="A0A840PG84"/>
<name>A0A840PG84_9ACTN</name>
<dbReference type="RefSeq" id="WP_185053708.1">
    <property type="nucleotide sequence ID" value="NZ_BAABIX010000008.1"/>
</dbReference>
<evidence type="ECO:0000313" key="3">
    <source>
        <dbReference type="EMBL" id="MBB5136851.1"/>
    </source>
</evidence>
<dbReference type="EMBL" id="JACHGN010000015">
    <property type="protein sequence ID" value="MBB5136851.1"/>
    <property type="molecule type" value="Genomic_DNA"/>
</dbReference>
<evidence type="ECO:0000313" key="4">
    <source>
        <dbReference type="Proteomes" id="UP000578449"/>
    </source>
</evidence>
<comment type="caution">
    <text evidence="3">The sequence shown here is derived from an EMBL/GenBank/DDBJ whole genome shotgun (WGS) entry which is preliminary data.</text>
</comment>
<dbReference type="GO" id="GO:0047936">
    <property type="term" value="F:glucose 1-dehydrogenase [NAD(P)+] activity"/>
    <property type="evidence" value="ECO:0007669"/>
    <property type="project" value="UniProtKB-EC"/>
</dbReference>
<dbReference type="PANTHER" id="PTHR24321">
    <property type="entry name" value="DEHYDROGENASES, SHORT CHAIN"/>
    <property type="match status" value="1"/>
</dbReference>
<proteinExistence type="inferred from homology"/>
<evidence type="ECO:0000256" key="1">
    <source>
        <dbReference type="ARBA" id="ARBA00006484"/>
    </source>
</evidence>
<dbReference type="Gene3D" id="3.40.50.720">
    <property type="entry name" value="NAD(P)-binding Rossmann-like Domain"/>
    <property type="match status" value="1"/>
</dbReference>
<gene>
    <name evidence="3" type="ORF">HNP84_006602</name>
</gene>